<gene>
    <name evidence="12" type="ORF">GCM10007160_38910</name>
</gene>
<evidence type="ECO:0000259" key="10">
    <source>
        <dbReference type="Pfam" id="PF00724"/>
    </source>
</evidence>
<name>A0ABQ2ZAH0_9GAMM</name>
<feature type="domain" description="NADH:flavin oxidoreductase/NADH oxidase N-terminal" evidence="10">
    <location>
        <begin position="6"/>
        <end position="340"/>
    </location>
</feature>
<dbReference type="Pfam" id="PF07992">
    <property type="entry name" value="Pyr_redox_2"/>
    <property type="match status" value="1"/>
</dbReference>
<dbReference type="PANTHER" id="PTHR42917">
    <property type="entry name" value="2,4-DIENOYL-COA REDUCTASE"/>
    <property type="match status" value="1"/>
</dbReference>
<evidence type="ECO:0000256" key="7">
    <source>
        <dbReference type="ARBA" id="ARBA00023002"/>
    </source>
</evidence>
<dbReference type="InterPro" id="IPR023753">
    <property type="entry name" value="FAD/NAD-binding_dom"/>
</dbReference>
<protein>
    <submittedName>
        <fullName evidence="12">N-methylproline demethylase</fullName>
    </submittedName>
</protein>
<dbReference type="Proteomes" id="UP000653056">
    <property type="component" value="Unassembled WGS sequence"/>
</dbReference>
<keyword evidence="6" id="KW-0479">Metal-binding</keyword>
<keyword evidence="9" id="KW-0411">Iron-sulfur</keyword>
<evidence type="ECO:0000256" key="6">
    <source>
        <dbReference type="ARBA" id="ARBA00022723"/>
    </source>
</evidence>
<dbReference type="InterPro" id="IPR036188">
    <property type="entry name" value="FAD/NAD-bd_sf"/>
</dbReference>
<dbReference type="PRINTS" id="PR00368">
    <property type="entry name" value="FADPNR"/>
</dbReference>
<dbReference type="Gene3D" id="3.50.50.60">
    <property type="entry name" value="FAD/NAD(P)-binding domain"/>
    <property type="match status" value="1"/>
</dbReference>
<evidence type="ECO:0000259" key="11">
    <source>
        <dbReference type="Pfam" id="PF07992"/>
    </source>
</evidence>
<feature type="domain" description="FAD/NAD(P)-binding" evidence="11">
    <location>
        <begin position="387"/>
        <end position="534"/>
    </location>
</feature>
<keyword evidence="13" id="KW-1185">Reference proteome</keyword>
<dbReference type="EMBL" id="BMXS01000028">
    <property type="protein sequence ID" value="GGY07627.1"/>
    <property type="molecule type" value="Genomic_DNA"/>
</dbReference>
<evidence type="ECO:0000313" key="13">
    <source>
        <dbReference type="Proteomes" id="UP000653056"/>
    </source>
</evidence>
<comment type="similarity">
    <text evidence="3">In the N-terminal section; belongs to the NADH:flavin oxidoreductase/NADH oxidase family.</text>
</comment>
<evidence type="ECO:0000256" key="3">
    <source>
        <dbReference type="ARBA" id="ARBA00011048"/>
    </source>
</evidence>
<organism evidence="12 13">
    <name type="scientific">Litchfieldella qijiaojingensis</name>
    <dbReference type="NCBI Taxonomy" id="980347"/>
    <lineage>
        <taxon>Bacteria</taxon>
        <taxon>Pseudomonadati</taxon>
        <taxon>Pseudomonadota</taxon>
        <taxon>Gammaproteobacteria</taxon>
        <taxon>Oceanospirillales</taxon>
        <taxon>Halomonadaceae</taxon>
        <taxon>Litchfieldella</taxon>
    </lineage>
</organism>
<keyword evidence="5" id="KW-0288">FMN</keyword>
<comment type="cofactor">
    <cofactor evidence="2">
        <name>[4Fe-4S] cluster</name>
        <dbReference type="ChEBI" id="CHEBI:49883"/>
    </cofactor>
</comment>
<evidence type="ECO:0000313" key="12">
    <source>
        <dbReference type="EMBL" id="GGY07627.1"/>
    </source>
</evidence>
<keyword evidence="8" id="KW-0408">Iron</keyword>
<evidence type="ECO:0000256" key="4">
    <source>
        <dbReference type="ARBA" id="ARBA00022630"/>
    </source>
</evidence>
<accession>A0ABQ2ZAH0</accession>
<sequence>MANDPLLQPFQLKHLTLKNRLMMTSHEPAYPEDGMPKELYRAYHVERAKAGLGLTMTAGSAAVAKDSPPVFNNILAYKDEVVPWMRELTDACHEHGTAVMIQLTHLGRRTRWDKGDWLPAVSPSHHREASHRAFPKQVEDWDIERLIRDYADAAERMYAAGLDGIELQAYGHLMDQFWSPLTNTLEAPYGGDLDNRLRFTFDVLRAIRQRVGEEFIVGVRYTGDEMLPGGLTASDGMQISQRLKDSGLVDFLNVVRGHIDTDPGLTDLIPIQGMPSAPHLDFAGEIRRQVDFPTFHGAKIQDVATARYAIASGKVDMIGMTRAHMADPHIVRKIMEGREEEIRPCVGANYCLDRIYQGGAAYCIHNAATGRETTMPHTIPKAAQKRRVVIIGAGPAGLEAARVAGERGHEVVVLEAASDAGGQVRLTAQSERRREMMGIIDWRLARCEALGVEIRYNVWAEVEDVLAEKPDVVIVATGGYPLEDRPEVGHDLVVNTWDILSGHVPPGNRVLVFDDAGDHAAMQASEIIAATGAQLEIMTPDRTFSAEIMAMNLVPYMRSLQRPNVTFTPTYRLKSVQRDGSELLAKITSDYVSQDQLDLDHERRIDQVVVNYGITPMADIYFELKPHSSNGGEVNYEDLIVGRPQAVIRNTDGGFQLFRIGDAVESRNTHAAIYDALRLVKDL</sequence>
<dbReference type="PANTHER" id="PTHR42917:SF2">
    <property type="entry name" value="2,4-DIENOYL-COA REDUCTASE [(2E)-ENOYL-COA-PRODUCING]"/>
    <property type="match status" value="1"/>
</dbReference>
<dbReference type="InterPro" id="IPR013785">
    <property type="entry name" value="Aldolase_TIM"/>
</dbReference>
<keyword evidence="7" id="KW-0560">Oxidoreductase</keyword>
<dbReference type="InterPro" id="IPR001155">
    <property type="entry name" value="OxRdtase_FMN_N"/>
</dbReference>
<reference evidence="13" key="1">
    <citation type="journal article" date="2019" name="Int. J. Syst. Evol. Microbiol.">
        <title>The Global Catalogue of Microorganisms (GCM) 10K type strain sequencing project: providing services to taxonomists for standard genome sequencing and annotation.</title>
        <authorList>
            <consortium name="The Broad Institute Genomics Platform"/>
            <consortium name="The Broad Institute Genome Sequencing Center for Infectious Disease"/>
            <person name="Wu L."/>
            <person name="Ma J."/>
        </authorList>
    </citation>
    <scope>NUCLEOTIDE SEQUENCE [LARGE SCALE GENOMIC DNA]</scope>
    <source>
        <strain evidence="13">KCTC 22228</strain>
    </source>
</reference>
<dbReference type="CDD" id="cd04734">
    <property type="entry name" value="OYE_like_3_FMN"/>
    <property type="match status" value="1"/>
</dbReference>
<dbReference type="Gene3D" id="3.40.50.720">
    <property type="entry name" value="NAD(P)-binding Rossmann-like Domain"/>
    <property type="match status" value="1"/>
</dbReference>
<dbReference type="InterPro" id="IPR051793">
    <property type="entry name" value="NADH:flavin_oxidoreductase"/>
</dbReference>
<evidence type="ECO:0000256" key="8">
    <source>
        <dbReference type="ARBA" id="ARBA00023004"/>
    </source>
</evidence>
<dbReference type="SUPFAM" id="SSF51395">
    <property type="entry name" value="FMN-linked oxidoreductases"/>
    <property type="match status" value="1"/>
</dbReference>
<proteinExistence type="inferred from homology"/>
<dbReference type="Gene3D" id="3.20.20.70">
    <property type="entry name" value="Aldolase class I"/>
    <property type="match status" value="1"/>
</dbReference>
<keyword evidence="4" id="KW-0285">Flavoprotein</keyword>
<dbReference type="Pfam" id="PF00724">
    <property type="entry name" value="Oxidored_FMN"/>
    <property type="match status" value="1"/>
</dbReference>
<evidence type="ECO:0000256" key="9">
    <source>
        <dbReference type="ARBA" id="ARBA00023014"/>
    </source>
</evidence>
<evidence type="ECO:0000256" key="1">
    <source>
        <dbReference type="ARBA" id="ARBA00001917"/>
    </source>
</evidence>
<comment type="caution">
    <text evidence="12">The sequence shown here is derived from an EMBL/GenBank/DDBJ whole genome shotgun (WGS) entry which is preliminary data.</text>
</comment>
<dbReference type="PRINTS" id="PR00411">
    <property type="entry name" value="PNDRDTASEI"/>
</dbReference>
<dbReference type="RefSeq" id="WP_189472216.1">
    <property type="nucleotide sequence ID" value="NZ_BMXS01000028.1"/>
</dbReference>
<evidence type="ECO:0000256" key="5">
    <source>
        <dbReference type="ARBA" id="ARBA00022643"/>
    </source>
</evidence>
<comment type="cofactor">
    <cofactor evidence="1">
        <name>FMN</name>
        <dbReference type="ChEBI" id="CHEBI:58210"/>
    </cofactor>
</comment>
<evidence type="ECO:0000256" key="2">
    <source>
        <dbReference type="ARBA" id="ARBA00001966"/>
    </source>
</evidence>
<dbReference type="SUPFAM" id="SSF51905">
    <property type="entry name" value="FAD/NAD(P)-binding domain"/>
    <property type="match status" value="1"/>
</dbReference>